<keyword evidence="2" id="KW-1185">Reference proteome</keyword>
<name>A0A8X8Y0Y4_SALSN</name>
<gene>
    <name evidence="1" type="ORF">SASPL_118074</name>
</gene>
<organism evidence="1">
    <name type="scientific">Salvia splendens</name>
    <name type="common">Scarlet sage</name>
    <dbReference type="NCBI Taxonomy" id="180675"/>
    <lineage>
        <taxon>Eukaryota</taxon>
        <taxon>Viridiplantae</taxon>
        <taxon>Streptophyta</taxon>
        <taxon>Embryophyta</taxon>
        <taxon>Tracheophyta</taxon>
        <taxon>Spermatophyta</taxon>
        <taxon>Magnoliopsida</taxon>
        <taxon>eudicotyledons</taxon>
        <taxon>Gunneridae</taxon>
        <taxon>Pentapetalae</taxon>
        <taxon>asterids</taxon>
        <taxon>lamiids</taxon>
        <taxon>Lamiales</taxon>
        <taxon>Lamiaceae</taxon>
        <taxon>Nepetoideae</taxon>
        <taxon>Mentheae</taxon>
        <taxon>Salviinae</taxon>
        <taxon>Salvia</taxon>
        <taxon>Salvia subgen. Calosphace</taxon>
        <taxon>core Calosphace</taxon>
    </lineage>
</organism>
<evidence type="ECO:0000313" key="2">
    <source>
        <dbReference type="Proteomes" id="UP000298416"/>
    </source>
</evidence>
<protein>
    <submittedName>
        <fullName evidence="1">Uncharacterized protein</fullName>
    </submittedName>
</protein>
<sequence>MGVLDHEQLALAPELLAAFRTGHRFNLGDLVVSYGFKPRAGQSGLGAAGTLSLRAAPSTENQWELLVECRGSSGSHADLSTRSSSDGDKFRPCYGAGWSTRRRDQWEPKGVASCSTCREQRRRFSLADDQFLSPSEATAGRVFMSKSSAEGSRKI</sequence>
<reference evidence="1" key="2">
    <citation type="submission" date="2020-08" db="EMBL/GenBank/DDBJ databases">
        <title>Plant Genome Project.</title>
        <authorList>
            <person name="Zhang R.-G."/>
        </authorList>
    </citation>
    <scope>NUCLEOTIDE SEQUENCE</scope>
    <source>
        <strain evidence="1">Huo1</strain>
        <tissue evidence="1">Leaf</tissue>
    </source>
</reference>
<dbReference type="EMBL" id="PNBA02000006">
    <property type="protein sequence ID" value="KAG6421518.1"/>
    <property type="molecule type" value="Genomic_DNA"/>
</dbReference>
<dbReference type="AlphaFoldDB" id="A0A8X8Y0Y4"/>
<proteinExistence type="predicted"/>
<reference evidence="1" key="1">
    <citation type="submission" date="2018-01" db="EMBL/GenBank/DDBJ databases">
        <authorList>
            <person name="Mao J.F."/>
        </authorList>
    </citation>
    <scope>NUCLEOTIDE SEQUENCE</scope>
    <source>
        <strain evidence="1">Huo1</strain>
        <tissue evidence="1">Leaf</tissue>
    </source>
</reference>
<evidence type="ECO:0000313" key="1">
    <source>
        <dbReference type="EMBL" id="KAG6421518.1"/>
    </source>
</evidence>
<accession>A0A8X8Y0Y4</accession>
<dbReference type="Proteomes" id="UP000298416">
    <property type="component" value="Unassembled WGS sequence"/>
</dbReference>
<comment type="caution">
    <text evidence="1">The sequence shown here is derived from an EMBL/GenBank/DDBJ whole genome shotgun (WGS) entry which is preliminary data.</text>
</comment>